<name>A0A8E0RYM2_9TREM</name>
<sequence>MRISQFAFQFEMSSLESVQHEWLRCIVQCAELMRESLDALQLLNTNTEKAEFNETEEGFDFFHDILEVYRVANRIKSSAERLALLHAPLQARFVEIKASMLKLFQYITKNDIKKLWTSELSQPSQDAGSSLDALAGFISPNILEPLCGATGDATKPSTLDDGLNQTGHNAKACEVLQRKIDELTRINHHLAAKTAFLSSSLITTLLELEEASASKELSGSAETKFTHDVRQQLIRLGFLPPVDKLTNESDRPLSVQFVECQASASLEPVLQKPSQVPSNEINQSLDSQESIGAAKSQKELIKQDNAGKSVEFIEPKMDESDDFDDSDTDSETIRTAFRMFAKQIGPTLKREHRQRFGTVPTQSWLADQLLARWDALDRHERRAWHQQIRL</sequence>
<keyword evidence="3" id="KW-1185">Reference proteome</keyword>
<dbReference type="EMBL" id="LUCM01004127">
    <property type="protein sequence ID" value="KAA0194765.1"/>
    <property type="molecule type" value="Genomic_DNA"/>
</dbReference>
<reference evidence="2" key="1">
    <citation type="submission" date="2019-05" db="EMBL/GenBank/DDBJ databases">
        <title>Annotation for the trematode Fasciolopsis buski.</title>
        <authorList>
            <person name="Choi Y.-J."/>
        </authorList>
    </citation>
    <scope>NUCLEOTIDE SEQUENCE</scope>
    <source>
        <strain evidence="2">HT</strain>
        <tissue evidence="2">Whole worm</tissue>
    </source>
</reference>
<evidence type="ECO:0000313" key="3">
    <source>
        <dbReference type="Proteomes" id="UP000728185"/>
    </source>
</evidence>
<dbReference type="AlphaFoldDB" id="A0A8E0RYM2"/>
<comment type="caution">
    <text evidence="2">The sequence shown here is derived from an EMBL/GenBank/DDBJ whole genome shotgun (WGS) entry which is preliminary data.</text>
</comment>
<dbReference type="Proteomes" id="UP000728185">
    <property type="component" value="Unassembled WGS sequence"/>
</dbReference>
<feature type="domain" description="Synergin gamma C-terminal" evidence="1">
    <location>
        <begin position="16"/>
        <end position="111"/>
    </location>
</feature>
<organism evidence="2 3">
    <name type="scientific">Fasciolopsis buskii</name>
    <dbReference type="NCBI Taxonomy" id="27845"/>
    <lineage>
        <taxon>Eukaryota</taxon>
        <taxon>Metazoa</taxon>
        <taxon>Spiralia</taxon>
        <taxon>Lophotrochozoa</taxon>
        <taxon>Platyhelminthes</taxon>
        <taxon>Trematoda</taxon>
        <taxon>Digenea</taxon>
        <taxon>Plagiorchiida</taxon>
        <taxon>Echinostomata</taxon>
        <taxon>Echinostomatoidea</taxon>
        <taxon>Fasciolidae</taxon>
        <taxon>Fasciolopsis</taxon>
    </lineage>
</organism>
<protein>
    <recommendedName>
        <fullName evidence="1">Synergin gamma C-terminal domain-containing protein</fullName>
    </recommendedName>
</protein>
<dbReference type="Pfam" id="PF25999">
    <property type="entry name" value="SYNRG_C"/>
    <property type="match status" value="1"/>
</dbReference>
<dbReference type="InterPro" id="IPR059024">
    <property type="entry name" value="SYNRG_C"/>
</dbReference>
<evidence type="ECO:0000313" key="2">
    <source>
        <dbReference type="EMBL" id="KAA0194765.1"/>
    </source>
</evidence>
<accession>A0A8E0RYM2</accession>
<evidence type="ECO:0000259" key="1">
    <source>
        <dbReference type="Pfam" id="PF25999"/>
    </source>
</evidence>
<gene>
    <name evidence="2" type="ORF">FBUS_06514</name>
</gene>
<dbReference type="OrthoDB" id="6258988at2759"/>
<proteinExistence type="predicted"/>